<evidence type="ECO:0000256" key="1">
    <source>
        <dbReference type="SAM" id="Phobius"/>
    </source>
</evidence>
<dbReference type="Proteomes" id="UP001431776">
    <property type="component" value="Unassembled WGS sequence"/>
</dbReference>
<dbReference type="AlphaFoldDB" id="A0AAW6TW40"/>
<gene>
    <name evidence="2" type="ORF">QJ522_06295</name>
</gene>
<accession>A0AAW6TW40</accession>
<feature type="transmembrane region" description="Helical" evidence="1">
    <location>
        <begin position="12"/>
        <end position="31"/>
    </location>
</feature>
<evidence type="ECO:0000313" key="3">
    <source>
        <dbReference type="Proteomes" id="UP001431776"/>
    </source>
</evidence>
<organism evidence="2 3">
    <name type="scientific">Anaerobaca lacustris</name>
    <dbReference type="NCBI Taxonomy" id="3044600"/>
    <lineage>
        <taxon>Bacteria</taxon>
        <taxon>Pseudomonadati</taxon>
        <taxon>Planctomycetota</taxon>
        <taxon>Phycisphaerae</taxon>
        <taxon>Sedimentisphaerales</taxon>
        <taxon>Anaerobacaceae</taxon>
        <taxon>Anaerobaca</taxon>
    </lineage>
</organism>
<keyword evidence="1" id="KW-0472">Membrane</keyword>
<keyword evidence="1" id="KW-0812">Transmembrane</keyword>
<evidence type="ECO:0008006" key="4">
    <source>
        <dbReference type="Google" id="ProtNLM"/>
    </source>
</evidence>
<dbReference type="SUPFAM" id="SSF54427">
    <property type="entry name" value="NTF2-like"/>
    <property type="match status" value="1"/>
</dbReference>
<sequence>MGDSRAISRRNGIVVVALAVAGVAWAIAGLYRADRSPAPSQTESAPQADEPIAPLGAAPLIGALRDGDDARSPAPPPLIFMVGRPDADGAPDLSTPAQAVHSVLALLDRGRMEALPQCFSDAAPDASEGLYPRRLGPPVELVDMVEDGDAATVVWSAAVHTGFTLDGRSRSPGETVTLTTRLVRIEGLWKLVELHDGGEEHEASAK</sequence>
<dbReference type="RefSeq" id="WP_349244057.1">
    <property type="nucleotide sequence ID" value="NZ_JASCXX010000005.1"/>
</dbReference>
<comment type="caution">
    <text evidence="2">The sequence shown here is derived from an EMBL/GenBank/DDBJ whole genome shotgun (WGS) entry which is preliminary data.</text>
</comment>
<evidence type="ECO:0000313" key="2">
    <source>
        <dbReference type="EMBL" id="MDI6448647.1"/>
    </source>
</evidence>
<keyword evidence="1" id="KW-1133">Transmembrane helix</keyword>
<name>A0AAW6TW40_9BACT</name>
<keyword evidence="3" id="KW-1185">Reference proteome</keyword>
<reference evidence="2" key="1">
    <citation type="submission" date="2023-05" db="EMBL/GenBank/DDBJ databases">
        <title>Anaerotaeda fermentans gen. nov., sp. nov., a novel anaerobic planctomycete of the new family within the order Sedimentisphaerales isolated from Taman Peninsula, Russia.</title>
        <authorList>
            <person name="Khomyakova M.A."/>
            <person name="Merkel A.Y."/>
            <person name="Slobodkin A.I."/>
        </authorList>
    </citation>
    <scope>NUCLEOTIDE SEQUENCE</scope>
    <source>
        <strain evidence="2">M17dextr</strain>
    </source>
</reference>
<dbReference type="EMBL" id="JASCXX010000005">
    <property type="protein sequence ID" value="MDI6448647.1"/>
    <property type="molecule type" value="Genomic_DNA"/>
</dbReference>
<dbReference type="InterPro" id="IPR032710">
    <property type="entry name" value="NTF2-like_dom_sf"/>
</dbReference>
<proteinExistence type="predicted"/>
<protein>
    <recommendedName>
        <fullName evidence="4">SnoaL-like domain-containing protein</fullName>
    </recommendedName>
</protein>